<evidence type="ECO:0000313" key="2">
    <source>
        <dbReference type="EMBL" id="HJG41843.1"/>
    </source>
</evidence>
<gene>
    <name evidence="2" type="ORF">K8U73_05600</name>
</gene>
<dbReference type="InterPro" id="IPR036388">
    <property type="entry name" value="WH-like_DNA-bd_sf"/>
</dbReference>
<proteinExistence type="predicted"/>
<dbReference type="EMBL" id="DYUX01000021">
    <property type="protein sequence ID" value="HJG41843.1"/>
    <property type="molecule type" value="Genomic_DNA"/>
</dbReference>
<reference evidence="2" key="2">
    <citation type="submission" date="2021-09" db="EMBL/GenBank/DDBJ databases">
        <authorList>
            <person name="Gilroy R."/>
        </authorList>
    </citation>
    <scope>NUCLEOTIDE SEQUENCE</scope>
    <source>
        <strain evidence="2">ChiBcolR7-4860</strain>
    </source>
</reference>
<dbReference type="Proteomes" id="UP000786560">
    <property type="component" value="Unassembled WGS sequence"/>
</dbReference>
<dbReference type="AlphaFoldDB" id="A0A921IZW7"/>
<dbReference type="Gene3D" id="1.10.10.10">
    <property type="entry name" value="Winged helix-like DNA-binding domain superfamily/Winged helix DNA-binding domain"/>
    <property type="match status" value="1"/>
</dbReference>
<protein>
    <submittedName>
        <fullName evidence="2">Helix-turn-helix domain-containing protein</fullName>
    </submittedName>
</protein>
<evidence type="ECO:0000313" key="3">
    <source>
        <dbReference type="Proteomes" id="UP000786560"/>
    </source>
</evidence>
<organism evidence="2 3">
    <name type="scientific">Bifidobacterium pullorum subsp. gallinarum</name>
    <dbReference type="NCBI Taxonomy" id="78344"/>
    <lineage>
        <taxon>Bacteria</taxon>
        <taxon>Bacillati</taxon>
        <taxon>Actinomycetota</taxon>
        <taxon>Actinomycetes</taxon>
        <taxon>Bifidobacteriales</taxon>
        <taxon>Bifidobacteriaceae</taxon>
        <taxon>Bifidobacterium</taxon>
    </lineage>
</organism>
<comment type="caution">
    <text evidence="2">The sequence shown here is derived from an EMBL/GenBank/DDBJ whole genome shotgun (WGS) entry which is preliminary data.</text>
</comment>
<feature type="domain" description="Helix-turn-helix" evidence="1">
    <location>
        <begin position="6"/>
        <end position="58"/>
    </location>
</feature>
<name>A0A921IZW7_9BIFI</name>
<reference evidence="2" key="1">
    <citation type="journal article" date="2021" name="PeerJ">
        <title>Extensive microbial diversity within the chicken gut microbiome revealed by metagenomics and culture.</title>
        <authorList>
            <person name="Gilroy R."/>
            <person name="Ravi A."/>
            <person name="Getino M."/>
            <person name="Pursley I."/>
            <person name="Horton D.L."/>
            <person name="Alikhan N.F."/>
            <person name="Baker D."/>
            <person name="Gharbi K."/>
            <person name="Hall N."/>
            <person name="Watson M."/>
            <person name="Adriaenssens E.M."/>
            <person name="Foster-Nyarko E."/>
            <person name="Jarju S."/>
            <person name="Secka A."/>
            <person name="Antonio M."/>
            <person name="Oren A."/>
            <person name="Chaudhuri R.R."/>
            <person name="La Ragione R."/>
            <person name="Hildebrand F."/>
            <person name="Pallen M.J."/>
        </authorList>
    </citation>
    <scope>NUCLEOTIDE SEQUENCE</scope>
    <source>
        <strain evidence="2">ChiBcolR7-4860</strain>
    </source>
</reference>
<dbReference type="InterPro" id="IPR009061">
    <property type="entry name" value="DNA-bd_dom_put_sf"/>
</dbReference>
<evidence type="ECO:0000259" key="1">
    <source>
        <dbReference type="Pfam" id="PF12728"/>
    </source>
</evidence>
<dbReference type="InterPro" id="IPR041657">
    <property type="entry name" value="HTH_17"/>
</dbReference>
<accession>A0A921IZW7</accession>
<dbReference type="SUPFAM" id="SSF46955">
    <property type="entry name" value="Putative DNA-binding domain"/>
    <property type="match status" value="1"/>
</dbReference>
<dbReference type="RefSeq" id="WP_278711309.1">
    <property type="nucleotide sequence ID" value="NZ_DYUX01000021.1"/>
</dbReference>
<sequence length="61" mass="7097">MSGNRLLSARETARLLHRSVRTLKRWRDDGRGPEYVRTETGGIAYLLSDVNKWLNANRGRR</sequence>
<dbReference type="Pfam" id="PF12728">
    <property type="entry name" value="HTH_17"/>
    <property type="match status" value="1"/>
</dbReference>